<gene>
    <name evidence="4" type="ORF">g.33990</name>
    <name evidence="3" type="ORF">g.33992</name>
</gene>
<dbReference type="InterPro" id="IPR013083">
    <property type="entry name" value="Znf_RING/FYVE/PHD"/>
</dbReference>
<feature type="compositionally biased region" description="Low complexity" evidence="1">
    <location>
        <begin position="54"/>
        <end position="73"/>
    </location>
</feature>
<dbReference type="InterPro" id="IPR001810">
    <property type="entry name" value="F-box_dom"/>
</dbReference>
<dbReference type="Pfam" id="PF12937">
    <property type="entry name" value="F-box-like"/>
    <property type="match status" value="1"/>
</dbReference>
<dbReference type="InterPro" id="IPR032675">
    <property type="entry name" value="LRR_dom_sf"/>
</dbReference>
<dbReference type="SUPFAM" id="SSF52047">
    <property type="entry name" value="RNI-like"/>
    <property type="match status" value="1"/>
</dbReference>
<feature type="compositionally biased region" description="Polar residues" evidence="1">
    <location>
        <begin position="1"/>
        <end position="14"/>
    </location>
</feature>
<feature type="compositionally biased region" description="Basic and acidic residues" evidence="1">
    <location>
        <begin position="102"/>
        <end position="115"/>
    </location>
</feature>
<feature type="compositionally biased region" description="Polar residues" evidence="1">
    <location>
        <begin position="333"/>
        <end position="356"/>
    </location>
</feature>
<dbReference type="InterPro" id="IPR036047">
    <property type="entry name" value="F-box-like_dom_sf"/>
</dbReference>
<proteinExistence type="predicted"/>
<evidence type="ECO:0000313" key="4">
    <source>
        <dbReference type="EMBL" id="JAS13158.1"/>
    </source>
</evidence>
<dbReference type="AlphaFoldDB" id="A0A1B6C6D8"/>
<dbReference type="PANTHER" id="PTHR15739:SF5">
    <property type="entry name" value="LD23158P"/>
    <property type="match status" value="1"/>
</dbReference>
<dbReference type="Gene3D" id="1.20.1280.50">
    <property type="match status" value="1"/>
</dbReference>
<dbReference type="InterPro" id="IPR052283">
    <property type="entry name" value="GenomicStab_NeuMorph_Reg"/>
</dbReference>
<reference evidence="3" key="1">
    <citation type="submission" date="2015-12" db="EMBL/GenBank/DDBJ databases">
        <title>De novo transcriptome assembly of four potential Pierce s Disease insect vectors from Arizona vineyards.</title>
        <authorList>
            <person name="Tassone E.E."/>
        </authorList>
    </citation>
    <scope>NUCLEOTIDE SEQUENCE</scope>
</reference>
<dbReference type="Gene3D" id="3.30.40.10">
    <property type="entry name" value="Zinc/RING finger domain, C3HC4 (zinc finger)"/>
    <property type="match status" value="1"/>
</dbReference>
<sequence>PNTQKTVEQNQTFTPEIDSTPEVPTPTTSASQTPNTQKLNTPKIVFRGSKINLSGGQKSTSQSKTSVSGQGQKVSICKGSKRSRKVSEDELEIGMLPPMWQPKEKSSSSRDKDSVTKLSSGGKPMEVCNIRCPLAMGVIPTLQCHICLCLYHPECIGLEEAMTRTIHSYKCKSCQLLPAKPTLKPITSTSSSIISPPPLTPISSFSTASSANSFTNTSVSNPPPVLTRLTDGKLVNVPRTSTKTAVPKAHSIVGGLTTWLPPSSTIQLSPSTPKLSSSYKNISPAHTSTVDSSSSLPTQTLITMNKKRFIVMPKHNVLSVSPAVTAPSITVADPSSSQITTPSELSPSLTNLSTQAYGPGGPILPKPTPTSGGATFVVSSPATPSTTFQNPPGVLLVPYLPQNTQPTGNGGSPTQLPPQYVIVNGPSGLQAGNFIFGNLPQQQLKLPTVPTSQAAEPPSESAGTKRVPENLELLPLPPSKKLQTSEKYSNRLIENHLQDTSILYNALLTAFQYLTVKELLRAAVVSRLFRDLALHSSLWQTVRLKNCRVRDWAGAAQTLSRAATRHLDLKKSIIPDKSDSAQKADIWGDFINCISKVKTLVKLDLCKCTSQIVQQVAVACPQLESLIAIAIRSSELNLSSLGGCRNMTELKLKSVNPGFELTNITALKDLTNLKHLALTSIKNLNSDIVVVLNNMEAMETLELGECMKLPESFISESLSKMTKLRRLRLEKGQGSECPTLNLLEKIGQCPSITQLELINFDVKNGFEVALANCSNIKTFLIIPTYITQSATTNHLIVEGVSKLSKTLTYFVWGLTLELLRVTDLFIDQWEVSKGKGQQLPQNSKKNSNDCIPIIKPDKQDIPKNKSAPLQVDVLQLSKLHKVLMTLLPKTQVKILKVPFSATWRQTIPGTNQ</sequence>
<feature type="domain" description="F-box" evidence="2">
    <location>
        <begin position="507"/>
        <end position="544"/>
    </location>
</feature>
<dbReference type="SUPFAM" id="SSF57903">
    <property type="entry name" value="FYVE/PHD zinc finger"/>
    <property type="match status" value="1"/>
</dbReference>
<feature type="region of interest" description="Disordered" evidence="1">
    <location>
        <begin position="1"/>
        <end position="121"/>
    </location>
</feature>
<dbReference type="SUPFAM" id="SSF81383">
    <property type="entry name" value="F-box domain"/>
    <property type="match status" value="1"/>
</dbReference>
<dbReference type="Gene3D" id="3.80.10.10">
    <property type="entry name" value="Ribonuclease Inhibitor"/>
    <property type="match status" value="1"/>
</dbReference>
<feature type="region of interest" description="Disordered" evidence="1">
    <location>
        <begin position="448"/>
        <end position="469"/>
    </location>
</feature>
<feature type="non-terminal residue" evidence="3">
    <location>
        <position position="1"/>
    </location>
</feature>
<protein>
    <recommendedName>
        <fullName evidence="2">F-box domain-containing protein</fullName>
    </recommendedName>
</protein>
<dbReference type="PANTHER" id="PTHR15739">
    <property type="entry name" value="ZINC FINGER PROTEIN"/>
    <property type="match status" value="1"/>
</dbReference>
<evidence type="ECO:0000313" key="3">
    <source>
        <dbReference type="EMBL" id="JAS08974.1"/>
    </source>
</evidence>
<feature type="region of interest" description="Disordered" evidence="1">
    <location>
        <begin position="332"/>
        <end position="374"/>
    </location>
</feature>
<feature type="compositionally biased region" description="Polar residues" evidence="1">
    <location>
        <begin position="25"/>
        <end position="40"/>
    </location>
</feature>
<dbReference type="EMBL" id="GEDC01024140">
    <property type="protein sequence ID" value="JAS13158.1"/>
    <property type="molecule type" value="Transcribed_RNA"/>
</dbReference>
<organism evidence="3">
    <name type="scientific">Clastoptera arizonana</name>
    <name type="common">Arizona spittle bug</name>
    <dbReference type="NCBI Taxonomy" id="38151"/>
    <lineage>
        <taxon>Eukaryota</taxon>
        <taxon>Metazoa</taxon>
        <taxon>Ecdysozoa</taxon>
        <taxon>Arthropoda</taxon>
        <taxon>Hexapoda</taxon>
        <taxon>Insecta</taxon>
        <taxon>Pterygota</taxon>
        <taxon>Neoptera</taxon>
        <taxon>Paraneoptera</taxon>
        <taxon>Hemiptera</taxon>
        <taxon>Auchenorrhyncha</taxon>
        <taxon>Cercopoidea</taxon>
        <taxon>Clastopteridae</taxon>
        <taxon>Clastoptera</taxon>
    </lineage>
</organism>
<evidence type="ECO:0000259" key="2">
    <source>
        <dbReference type="Pfam" id="PF12937"/>
    </source>
</evidence>
<evidence type="ECO:0000256" key="1">
    <source>
        <dbReference type="SAM" id="MobiDB-lite"/>
    </source>
</evidence>
<name>A0A1B6C6D8_9HEMI</name>
<dbReference type="EMBL" id="GEDC01028324">
    <property type="protein sequence ID" value="JAS08974.1"/>
    <property type="molecule type" value="Transcribed_RNA"/>
</dbReference>
<dbReference type="InterPro" id="IPR011011">
    <property type="entry name" value="Znf_FYVE_PHD"/>
</dbReference>
<dbReference type="CDD" id="cd15489">
    <property type="entry name" value="PHD_SF"/>
    <property type="match status" value="1"/>
</dbReference>
<accession>A0A1B6C6D8</accession>